<evidence type="ECO:0000256" key="1">
    <source>
        <dbReference type="SAM" id="Phobius"/>
    </source>
</evidence>
<feature type="transmembrane region" description="Helical" evidence="1">
    <location>
        <begin position="193"/>
        <end position="210"/>
    </location>
</feature>
<feature type="transmembrane region" description="Helical" evidence="1">
    <location>
        <begin position="98"/>
        <end position="117"/>
    </location>
</feature>
<evidence type="ECO:0000313" key="3">
    <source>
        <dbReference type="Proteomes" id="UP000600946"/>
    </source>
</evidence>
<keyword evidence="1" id="KW-1133">Transmembrane helix</keyword>
<comment type="caution">
    <text evidence="2">The sequence shown here is derived from an EMBL/GenBank/DDBJ whole genome shotgun (WGS) entry which is preliminary data.</text>
</comment>
<dbReference type="RefSeq" id="WP_190027821.1">
    <property type="nucleotide sequence ID" value="NZ_BMUU01000006.1"/>
</dbReference>
<accession>A0ABQ3AA46</accession>
<dbReference type="Proteomes" id="UP000600946">
    <property type="component" value="Unassembled WGS sequence"/>
</dbReference>
<feature type="transmembrane region" description="Helical" evidence="1">
    <location>
        <begin position="123"/>
        <end position="148"/>
    </location>
</feature>
<reference evidence="3" key="1">
    <citation type="journal article" date="2019" name="Int. J. Syst. Evol. Microbiol.">
        <title>The Global Catalogue of Microorganisms (GCM) 10K type strain sequencing project: providing services to taxonomists for standard genome sequencing and annotation.</title>
        <authorList>
            <consortium name="The Broad Institute Genomics Platform"/>
            <consortium name="The Broad Institute Genome Sequencing Center for Infectious Disease"/>
            <person name="Wu L."/>
            <person name="Ma J."/>
        </authorList>
    </citation>
    <scope>NUCLEOTIDE SEQUENCE [LARGE SCALE GENOMIC DNA]</scope>
    <source>
        <strain evidence="3">JCM 4594</strain>
    </source>
</reference>
<sequence>MPRSIRLPLGAAVLVVNAVQWVVCEAITAAAWTEPPYSYASNYISDLGVPVCGTQFQGRDICSPDHALMNASFMAEGVLFALGVVLLARLVTGRTRRVVLALALAHGVGMVLVGLFHGSRDGVSIGLAIHGGGAAVGILCANALAIVVGSLRSLGLSSAYRVFSIAVGTLGLVSEAFVGASAGTAGVFERGGVYSWLLWSSVTGVLLLAGRPRRPAVVERGAA</sequence>
<evidence type="ECO:0008006" key="4">
    <source>
        <dbReference type="Google" id="ProtNLM"/>
    </source>
</evidence>
<evidence type="ECO:0000313" key="2">
    <source>
        <dbReference type="EMBL" id="GGY41579.1"/>
    </source>
</evidence>
<protein>
    <recommendedName>
        <fullName evidence="4">DUF998 domain-containing protein</fullName>
    </recommendedName>
</protein>
<keyword evidence="1" id="KW-0812">Transmembrane</keyword>
<feature type="transmembrane region" description="Helical" evidence="1">
    <location>
        <begin position="73"/>
        <end position="91"/>
    </location>
</feature>
<feature type="transmembrane region" description="Helical" evidence="1">
    <location>
        <begin position="160"/>
        <end position="181"/>
    </location>
</feature>
<organism evidence="2 3">
    <name type="scientific">Streptomyces xanthochromogenes</name>
    <dbReference type="NCBI Taxonomy" id="67384"/>
    <lineage>
        <taxon>Bacteria</taxon>
        <taxon>Bacillati</taxon>
        <taxon>Actinomycetota</taxon>
        <taxon>Actinomycetes</taxon>
        <taxon>Kitasatosporales</taxon>
        <taxon>Streptomycetaceae</taxon>
        <taxon>Streptomyces</taxon>
    </lineage>
</organism>
<dbReference type="Pfam" id="PF06197">
    <property type="entry name" value="DUF998"/>
    <property type="match status" value="1"/>
</dbReference>
<keyword evidence="3" id="KW-1185">Reference proteome</keyword>
<dbReference type="GeneID" id="96291904"/>
<dbReference type="EMBL" id="BMUU01000006">
    <property type="protein sequence ID" value="GGY41579.1"/>
    <property type="molecule type" value="Genomic_DNA"/>
</dbReference>
<dbReference type="InterPro" id="IPR009339">
    <property type="entry name" value="DUF998"/>
</dbReference>
<gene>
    <name evidence="2" type="ORF">GCM10010326_39640</name>
</gene>
<keyword evidence="1" id="KW-0472">Membrane</keyword>
<name>A0ABQ3AA46_9ACTN</name>
<proteinExistence type="predicted"/>